<dbReference type="Proteomes" id="UP000321547">
    <property type="component" value="Unassembled WGS sequence"/>
</dbReference>
<dbReference type="PANTHER" id="PTHR10948">
    <property type="entry name" value="TRANSPOSASE"/>
    <property type="match status" value="1"/>
</dbReference>
<dbReference type="PANTHER" id="PTHR10948:SF23">
    <property type="entry name" value="TRANSPOSASE INSI FOR INSERTION SEQUENCE ELEMENT IS30A-RELATED"/>
    <property type="match status" value="1"/>
</dbReference>
<dbReference type="GO" id="GO:0004803">
    <property type="term" value="F:transposase activity"/>
    <property type="evidence" value="ECO:0007669"/>
    <property type="project" value="TreeGrafter"/>
</dbReference>
<dbReference type="InterPro" id="IPR036397">
    <property type="entry name" value="RNaseH_sf"/>
</dbReference>
<evidence type="ECO:0000313" key="3">
    <source>
        <dbReference type="EMBL" id="SFP45285.1"/>
    </source>
</evidence>
<dbReference type="Gene3D" id="3.30.420.10">
    <property type="entry name" value="Ribonuclease H-like superfamily/Ribonuclease H"/>
    <property type="match status" value="1"/>
</dbReference>
<dbReference type="PROSITE" id="PS50994">
    <property type="entry name" value="INTEGRASE"/>
    <property type="match status" value="1"/>
</dbReference>
<dbReference type="AlphaFoldDB" id="A0A1I5QG92"/>
<protein>
    <recommendedName>
        <fullName evidence="1">Integrase catalytic domain-containing protein</fullName>
    </recommendedName>
</protein>
<reference evidence="2 5" key="2">
    <citation type="submission" date="2019-07" db="EMBL/GenBank/DDBJ databases">
        <title>Whole genome shotgun sequence of Halolactibacillus halophilus NBRC 100868.</title>
        <authorList>
            <person name="Hosoyama A."/>
            <person name="Uohara A."/>
            <person name="Ohji S."/>
            <person name="Ichikawa N."/>
        </authorList>
    </citation>
    <scope>NUCLEOTIDE SEQUENCE [LARGE SCALE GENOMIC DNA]</scope>
    <source>
        <strain evidence="2 5">NBRC 100868</strain>
    </source>
</reference>
<dbReference type="EMBL" id="BJWI01000061">
    <property type="protein sequence ID" value="GEM02796.1"/>
    <property type="molecule type" value="Genomic_DNA"/>
</dbReference>
<sequence length="129" mass="15224">MLKIIEEHGPQNFKTITTDNGSELRALSKSEDTYEHLGVYYAHDYASWGKAPNERHDDILREFIPKGLPLRDLTYKHLKQYTDALNMKPRRTLGYDCPQELYEQKRQEHAARRWLVRHKNQVSASIKTL</sequence>
<dbReference type="EMBL" id="FOXC01000021">
    <property type="protein sequence ID" value="SFP45285.1"/>
    <property type="molecule type" value="Genomic_DNA"/>
</dbReference>
<organism evidence="3 4">
    <name type="scientific">Halolactibacillus halophilus</name>
    <dbReference type="NCBI Taxonomy" id="306540"/>
    <lineage>
        <taxon>Bacteria</taxon>
        <taxon>Bacillati</taxon>
        <taxon>Bacillota</taxon>
        <taxon>Bacilli</taxon>
        <taxon>Bacillales</taxon>
        <taxon>Bacillaceae</taxon>
        <taxon>Halolactibacillus</taxon>
    </lineage>
</organism>
<dbReference type="InterPro" id="IPR001584">
    <property type="entry name" value="Integrase_cat-core"/>
</dbReference>
<dbReference type="InterPro" id="IPR051917">
    <property type="entry name" value="Transposase-Integrase"/>
</dbReference>
<dbReference type="InterPro" id="IPR012337">
    <property type="entry name" value="RNaseH-like_sf"/>
</dbReference>
<evidence type="ECO:0000259" key="1">
    <source>
        <dbReference type="PROSITE" id="PS50994"/>
    </source>
</evidence>
<keyword evidence="5" id="KW-1185">Reference proteome</keyword>
<gene>
    <name evidence="2" type="ORF">HHA03_23280</name>
    <name evidence="3" type="ORF">SAMN05421839_12135</name>
</gene>
<dbReference type="STRING" id="306540.SAMN05421839_12135"/>
<dbReference type="SUPFAM" id="SSF53098">
    <property type="entry name" value="Ribonuclease H-like"/>
    <property type="match status" value="1"/>
</dbReference>
<accession>A0A1I5QG92</accession>
<name>A0A1I5QG92_9BACI</name>
<evidence type="ECO:0000313" key="4">
    <source>
        <dbReference type="Proteomes" id="UP000242243"/>
    </source>
</evidence>
<proteinExistence type="predicted"/>
<dbReference type="GO" id="GO:0005829">
    <property type="term" value="C:cytosol"/>
    <property type="evidence" value="ECO:0007669"/>
    <property type="project" value="TreeGrafter"/>
</dbReference>
<evidence type="ECO:0000313" key="2">
    <source>
        <dbReference type="EMBL" id="GEM02796.1"/>
    </source>
</evidence>
<dbReference type="OrthoDB" id="9776104at2"/>
<dbReference type="GO" id="GO:0003676">
    <property type="term" value="F:nucleic acid binding"/>
    <property type="evidence" value="ECO:0007669"/>
    <property type="project" value="InterPro"/>
</dbReference>
<dbReference type="Proteomes" id="UP000242243">
    <property type="component" value="Unassembled WGS sequence"/>
</dbReference>
<dbReference type="GO" id="GO:0015074">
    <property type="term" value="P:DNA integration"/>
    <property type="evidence" value="ECO:0007669"/>
    <property type="project" value="InterPro"/>
</dbReference>
<dbReference type="GO" id="GO:0032196">
    <property type="term" value="P:transposition"/>
    <property type="evidence" value="ECO:0007669"/>
    <property type="project" value="TreeGrafter"/>
</dbReference>
<feature type="domain" description="Integrase catalytic" evidence="1">
    <location>
        <begin position="1"/>
        <end position="106"/>
    </location>
</feature>
<reference evidence="3 4" key="1">
    <citation type="submission" date="2016-10" db="EMBL/GenBank/DDBJ databases">
        <authorList>
            <person name="de Groot N.N."/>
        </authorList>
    </citation>
    <scope>NUCLEOTIDE SEQUENCE [LARGE SCALE GENOMIC DNA]</scope>
    <source>
        <strain evidence="3 4">DSM 17073</strain>
    </source>
</reference>
<evidence type="ECO:0000313" key="5">
    <source>
        <dbReference type="Proteomes" id="UP000321547"/>
    </source>
</evidence>